<gene>
    <name evidence="1" type="ORF">AB2Z07_16535</name>
</gene>
<dbReference type="RefSeq" id="WP_371151325.1">
    <property type="nucleotide sequence ID" value="NZ_JBFSOO010000024.1"/>
</dbReference>
<accession>A0ABV4JX67</accession>
<evidence type="ECO:0000313" key="2">
    <source>
        <dbReference type="Proteomes" id="UP001568358"/>
    </source>
</evidence>
<dbReference type="Proteomes" id="UP001568358">
    <property type="component" value="Unassembled WGS sequence"/>
</dbReference>
<comment type="caution">
    <text evidence="1">The sequence shown here is derived from an EMBL/GenBank/DDBJ whole genome shotgun (WGS) entry which is preliminary data.</text>
</comment>
<keyword evidence="2" id="KW-1185">Reference proteome</keyword>
<dbReference type="Gene3D" id="3.40.50.300">
    <property type="entry name" value="P-loop containing nucleotide triphosphate hydrolases"/>
    <property type="match status" value="1"/>
</dbReference>
<evidence type="ECO:0000313" key="1">
    <source>
        <dbReference type="EMBL" id="MEZ6855076.1"/>
    </source>
</evidence>
<name>A0ABV4JX67_9BACT</name>
<proteinExistence type="predicted"/>
<dbReference type="PANTHER" id="PTHR39206:SF1">
    <property type="entry name" value="SLL8004 PROTEIN"/>
    <property type="match status" value="1"/>
</dbReference>
<organism evidence="1 2">
    <name type="scientific">Halodesulfovibrio aestuarii</name>
    <dbReference type="NCBI Taxonomy" id="126333"/>
    <lineage>
        <taxon>Bacteria</taxon>
        <taxon>Pseudomonadati</taxon>
        <taxon>Thermodesulfobacteriota</taxon>
        <taxon>Desulfovibrionia</taxon>
        <taxon>Desulfovibrionales</taxon>
        <taxon>Desulfovibrionaceae</taxon>
        <taxon>Halodesulfovibrio</taxon>
    </lineage>
</organism>
<protein>
    <submittedName>
        <fullName evidence="1">AAA family ATPase</fullName>
    </submittedName>
</protein>
<reference evidence="1 2" key="1">
    <citation type="submission" date="2024-07" db="EMBL/GenBank/DDBJ databases">
        <title>Active virus-host system and metabolic interactions in a Lokiarchaeon culture.</title>
        <authorList>
            <person name="Ponce Toledo R.I."/>
            <person name="Rodrigues Oliveira T."/>
            <person name="Schleper C."/>
        </authorList>
    </citation>
    <scope>NUCLEOTIDE SEQUENCE [LARGE SCALE GENOMIC DNA]</scope>
    <source>
        <strain evidence="1 2">B35</strain>
    </source>
</reference>
<dbReference type="InterPro" id="IPR027417">
    <property type="entry name" value="P-loop_NTPase"/>
</dbReference>
<dbReference type="PANTHER" id="PTHR39206">
    <property type="entry name" value="SLL8004 PROTEIN"/>
    <property type="match status" value="1"/>
</dbReference>
<dbReference type="SUPFAM" id="SSF52540">
    <property type="entry name" value="P-loop containing nucleoside triphosphate hydrolases"/>
    <property type="match status" value="1"/>
</dbReference>
<dbReference type="Pfam" id="PF13671">
    <property type="entry name" value="AAA_33"/>
    <property type="match status" value="1"/>
</dbReference>
<sequence length="270" mass="30613">MTMPQLWVVAGPNGSGKTTLTMRHLKRFPTNIPVVNPDEIAKEINSEQIDSPKVALQAGKQALRQQRYLLASRQSFLIETTFSGNYELRLIGNAQAQGYRVNLIYIALRDATRNISRVASRVAAGGHNIPTADIIRRYGRSLANAPKGMFNADRTFVVDNSRKRHQLLFTRKHGLIHFVTPEYQQPEWSKNMLLGYEQEQVKDLQQYVAEPAKADLLAELSCAMLNAQTPFNTRQKQLRQYAGMLQVTPVKKTMPSVESVMRRMGRGMER</sequence>
<dbReference type="EMBL" id="JBFSOO010000024">
    <property type="protein sequence ID" value="MEZ6855076.1"/>
    <property type="molecule type" value="Genomic_DNA"/>
</dbReference>